<name>A0A285VWH1_9GAMM</name>
<dbReference type="Proteomes" id="UP000219023">
    <property type="component" value="Unassembled WGS sequence"/>
</dbReference>
<proteinExistence type="predicted"/>
<evidence type="ECO:0000313" key="7">
    <source>
        <dbReference type="Proteomes" id="UP000219023"/>
    </source>
</evidence>
<gene>
    <name evidence="6" type="ORF">SAMN05421509_11029</name>
</gene>
<dbReference type="InterPro" id="IPR011006">
    <property type="entry name" value="CheY-like_superfamily"/>
</dbReference>
<evidence type="ECO:0000256" key="1">
    <source>
        <dbReference type="ARBA" id="ARBA00022553"/>
    </source>
</evidence>
<accession>A0A285VWH1</accession>
<keyword evidence="4" id="KW-1133">Transmembrane helix</keyword>
<dbReference type="InterPro" id="IPR001789">
    <property type="entry name" value="Sig_transdc_resp-reg_receiver"/>
</dbReference>
<keyword evidence="4" id="KW-0472">Membrane</keyword>
<protein>
    <submittedName>
        <fullName evidence="6">CheY chemotaxis protein or a CheY-like REC (Receiver) domain</fullName>
    </submittedName>
</protein>
<keyword evidence="4" id="KW-0812">Transmembrane</keyword>
<dbReference type="Pfam" id="PF00072">
    <property type="entry name" value="Response_reg"/>
    <property type="match status" value="1"/>
</dbReference>
<dbReference type="SMART" id="SM00448">
    <property type="entry name" value="REC"/>
    <property type="match status" value="1"/>
</dbReference>
<organism evidence="6 7">
    <name type="scientific">Chromohalobacter canadensis</name>
    <dbReference type="NCBI Taxonomy" id="141389"/>
    <lineage>
        <taxon>Bacteria</taxon>
        <taxon>Pseudomonadati</taxon>
        <taxon>Pseudomonadota</taxon>
        <taxon>Gammaproteobacteria</taxon>
        <taxon>Oceanospirillales</taxon>
        <taxon>Halomonadaceae</taxon>
        <taxon>Chromohalobacter</taxon>
    </lineage>
</organism>
<dbReference type="Gene3D" id="3.40.50.2300">
    <property type="match status" value="1"/>
</dbReference>
<evidence type="ECO:0000256" key="2">
    <source>
        <dbReference type="ARBA" id="ARBA00023012"/>
    </source>
</evidence>
<sequence>MHKAATPSSPHRSRWKALLWPLLLAEIGFTLVCLGAGALIWQASDRRESENALARLQASHSVYARQLDARLTAQQQHLVMLARGSGRILQSMAEDTSTSPVVAPVLPAVLSHDDTERLLTRLLDDYDGMDALVTRLFVLPMGMRDFSVPEPLDNIDNDLPPYQRERVSDDAENVTWWTGAQAPSGRLVATHDVVWNERYLARVGMEISLPRLKRLIRDETGNTGEHWLVDDTGNALMRDDAPHVLPEAAGRYGMQWLDEGRRALIWDTLPGTGWRLVSRLSLPDDSAWQKALPWLSIGLILGNVLIFAGFVSVLYWRLQREEDAWQAGLGRLAGWLPRTQDDAPDITAVSPATLNTLVTRLEPQLGARTSHDSWDMPAWLNTLQLPALLTEGDVIVTLNPTLSRLLGERPEALRDILLAEWLKPRLVDEQRRRVRVTDAGGGAREYRLECLAVLGKHSIWTLIDQTETGETLHRLRLARDQAREDARLKTGYLSHLRQELEACVNTLTALPEVDASHRPPQREALRRRLEDAMLLLDTLAEEKPASDSPPSDTPPRVLVVDDGPVNTLLACSVLERQGCHVETATNGEEALALAERQSFDLVFMDIYMPTLDGMETSRRWRRLERRLARRHASVLVALTANVTQASREAFMQAGMDDCLAKPYRPGDLVAMVRRWVGEGDTSET</sequence>
<feature type="domain" description="Response regulatory" evidence="5">
    <location>
        <begin position="556"/>
        <end position="676"/>
    </location>
</feature>
<feature type="transmembrane region" description="Helical" evidence="4">
    <location>
        <begin position="291"/>
        <end position="316"/>
    </location>
</feature>
<evidence type="ECO:0000313" key="6">
    <source>
        <dbReference type="EMBL" id="SOC57596.1"/>
    </source>
</evidence>
<evidence type="ECO:0000256" key="4">
    <source>
        <dbReference type="SAM" id="Phobius"/>
    </source>
</evidence>
<evidence type="ECO:0000259" key="5">
    <source>
        <dbReference type="PROSITE" id="PS50110"/>
    </source>
</evidence>
<dbReference type="PROSITE" id="PS50110">
    <property type="entry name" value="RESPONSE_REGULATORY"/>
    <property type="match status" value="1"/>
</dbReference>
<feature type="modified residue" description="4-aspartylphosphate" evidence="3">
    <location>
        <position position="605"/>
    </location>
</feature>
<evidence type="ECO:0000256" key="3">
    <source>
        <dbReference type="PROSITE-ProRule" id="PRU00169"/>
    </source>
</evidence>
<reference evidence="6 7" key="1">
    <citation type="submission" date="2017-08" db="EMBL/GenBank/DDBJ databases">
        <authorList>
            <person name="de Groot N.N."/>
        </authorList>
    </citation>
    <scope>NUCLEOTIDE SEQUENCE [LARGE SCALE GENOMIC DNA]</scope>
    <source>
        <strain evidence="6 7">USBA 855</strain>
    </source>
</reference>
<keyword evidence="2" id="KW-0902">Two-component regulatory system</keyword>
<dbReference type="SUPFAM" id="SSF52172">
    <property type="entry name" value="CheY-like"/>
    <property type="match status" value="1"/>
</dbReference>
<dbReference type="EMBL" id="OBQJ01000010">
    <property type="protein sequence ID" value="SOC57596.1"/>
    <property type="molecule type" value="Genomic_DNA"/>
</dbReference>
<dbReference type="AlphaFoldDB" id="A0A285VWH1"/>
<dbReference type="CDD" id="cd17546">
    <property type="entry name" value="REC_hyHK_CKI1_RcsC-like"/>
    <property type="match status" value="1"/>
</dbReference>
<dbReference type="PANTHER" id="PTHR45339">
    <property type="entry name" value="HYBRID SIGNAL TRANSDUCTION HISTIDINE KINASE J"/>
    <property type="match status" value="1"/>
</dbReference>
<feature type="transmembrane region" description="Helical" evidence="4">
    <location>
        <begin position="18"/>
        <end position="41"/>
    </location>
</feature>
<dbReference type="PANTHER" id="PTHR45339:SF1">
    <property type="entry name" value="HYBRID SIGNAL TRANSDUCTION HISTIDINE KINASE J"/>
    <property type="match status" value="1"/>
</dbReference>
<dbReference type="RefSeq" id="WP_179703110.1">
    <property type="nucleotide sequence ID" value="NZ_OBQJ01000010.1"/>
</dbReference>
<keyword evidence="1 3" id="KW-0597">Phosphoprotein</keyword>
<dbReference type="GO" id="GO:0000160">
    <property type="term" value="P:phosphorelay signal transduction system"/>
    <property type="evidence" value="ECO:0007669"/>
    <property type="project" value="UniProtKB-KW"/>
</dbReference>